<dbReference type="PROSITE" id="PS00070">
    <property type="entry name" value="ALDEHYDE_DEHYDR_CYS"/>
    <property type="match status" value="1"/>
</dbReference>
<keyword evidence="6" id="KW-0642">Proline metabolism</keyword>
<comment type="pathway">
    <text evidence="1">Amino-acid degradation; L-proline degradation into L-glutamate; L-glutamate from L-proline: step 2/2.</text>
</comment>
<dbReference type="InterPro" id="IPR050485">
    <property type="entry name" value="Proline_metab_enzyme"/>
</dbReference>
<reference evidence="10 11" key="1">
    <citation type="submission" date="2019-02" db="EMBL/GenBank/DDBJ databases">
        <title>Genomic Encyclopedia of Type Strains, Phase IV (KMG-IV): sequencing the most valuable type-strain genomes for metagenomic binning, comparative biology and taxonomic classification.</title>
        <authorList>
            <person name="Goeker M."/>
        </authorList>
    </citation>
    <scope>NUCLEOTIDE SEQUENCE [LARGE SCALE GENOMIC DNA]</scope>
    <source>
        <strain evidence="10 11">DSM 17196</strain>
    </source>
</reference>
<proteinExistence type="inferred from homology"/>
<dbReference type="InterPro" id="IPR016163">
    <property type="entry name" value="Ald_DH_C"/>
</dbReference>
<dbReference type="NCBIfam" id="TIGR01236">
    <property type="entry name" value="D1pyr5carbox1"/>
    <property type="match status" value="1"/>
</dbReference>
<dbReference type="InterPro" id="IPR005931">
    <property type="entry name" value="P5CDH/ALDH4A1"/>
</dbReference>
<dbReference type="Pfam" id="PF00171">
    <property type="entry name" value="Aldedh"/>
    <property type="match status" value="1"/>
</dbReference>
<evidence type="ECO:0000313" key="10">
    <source>
        <dbReference type="EMBL" id="RZS91978.1"/>
    </source>
</evidence>
<dbReference type="Proteomes" id="UP000292262">
    <property type="component" value="Unassembled WGS sequence"/>
</dbReference>
<dbReference type="InterPro" id="IPR016160">
    <property type="entry name" value="Ald_DH_CS_CYS"/>
</dbReference>
<dbReference type="EC" id="1.2.1.88" evidence="3"/>
<sequence>MGKGFFQVPTAINEPVKTYAPGTPEREEVLAAYKELYNSTVDIPLYINGEEIKTGDTATMSPPHEHQHILGTYHKAEQKHVQQAIDTALEARKKWANLSWEHRAAVFLKAAELIAGPYRSKINAATMLAQSKNIYQAEIDSACELVDFLRFNVEYMAQIYEDQPYSTSDAWNRVEYRPLEGFVYAITPFNFTAIAGNLPASAALMGNVAVWKPSDSQIYSAKVIVDVFKEAGVPDGVINVVYGDPVMITDTILASPDFAGIHFTGSTNVFKDIWAKIGANIHTYKTYPRIVGETGGKDFIIAHPTSNPKQVATAISRGAFEFQGQKCSAASRAYIPKSLWKEIEKFVKEDLKSFKMGSPEDMSNFITAVIHEGSFDKLAKYIDQAKADKDAEIVAGGGYDKSKGYFIEPTVILTDNPKYTTMCTELFGPVITIYLYDDAKWKETLELVDTTSEYGLTGAVFSGDRYAAEEATQALQNSAGNFYINDKPTGAVVGQQPFGGARASGTNDKAGSYLNLLRWVSPRLIKETFVSPVDYRYPFLGE</sequence>
<accession>A0A4Q7NYD8</accession>
<dbReference type="CDD" id="cd07123">
    <property type="entry name" value="ALDH_F4-17_P5CDH"/>
    <property type="match status" value="1"/>
</dbReference>
<dbReference type="UniPathway" id="UPA00261">
    <property type="reaction ID" value="UER00374"/>
</dbReference>
<evidence type="ECO:0000313" key="11">
    <source>
        <dbReference type="Proteomes" id="UP000292262"/>
    </source>
</evidence>
<comment type="similarity">
    <text evidence="2">Belongs to the aldehyde dehydrogenase family.</text>
</comment>
<dbReference type="PANTHER" id="PTHR42862">
    <property type="entry name" value="DELTA-1-PYRROLINE-5-CARBOXYLATE DEHYDROGENASE 1, ISOFORM A-RELATED"/>
    <property type="match status" value="1"/>
</dbReference>
<evidence type="ECO:0000256" key="1">
    <source>
        <dbReference type="ARBA" id="ARBA00004786"/>
    </source>
</evidence>
<dbReference type="GO" id="GO:0004657">
    <property type="term" value="F:proline dehydrogenase activity"/>
    <property type="evidence" value="ECO:0007669"/>
    <property type="project" value="UniProtKB-ARBA"/>
</dbReference>
<dbReference type="FunFam" id="3.40.309.10:FF:000005">
    <property type="entry name" value="1-pyrroline-5-carboxylate dehydrogenase 1"/>
    <property type="match status" value="1"/>
</dbReference>
<dbReference type="GO" id="GO:0003842">
    <property type="term" value="F:L-glutamate gamma-semialdehyde dehydrogenase activity"/>
    <property type="evidence" value="ECO:0007669"/>
    <property type="project" value="UniProtKB-EC"/>
</dbReference>
<dbReference type="InterPro" id="IPR016161">
    <property type="entry name" value="Ald_DH/histidinol_DH"/>
</dbReference>
<gene>
    <name evidence="10" type="ORF">EV197_3086</name>
</gene>
<dbReference type="GO" id="GO:0010133">
    <property type="term" value="P:L-proline catabolic process to L-glutamate"/>
    <property type="evidence" value="ECO:0007669"/>
    <property type="project" value="UniProtKB-UniPathway"/>
</dbReference>
<keyword evidence="11" id="KW-1185">Reference proteome</keyword>
<dbReference type="AlphaFoldDB" id="A0A4Q7NYD8"/>
<dbReference type="SUPFAM" id="SSF53720">
    <property type="entry name" value="ALDH-like"/>
    <property type="match status" value="1"/>
</dbReference>
<dbReference type="EMBL" id="SGXE01000005">
    <property type="protein sequence ID" value="RZS91978.1"/>
    <property type="molecule type" value="Genomic_DNA"/>
</dbReference>
<dbReference type="InterPro" id="IPR015590">
    <property type="entry name" value="Aldehyde_DH_dom"/>
</dbReference>
<evidence type="ECO:0000256" key="6">
    <source>
        <dbReference type="ARBA" id="ARBA00023062"/>
    </source>
</evidence>
<evidence type="ECO:0000256" key="5">
    <source>
        <dbReference type="ARBA" id="ARBA00023027"/>
    </source>
</evidence>
<dbReference type="Gene3D" id="3.40.309.10">
    <property type="entry name" value="Aldehyde Dehydrogenase, Chain A, domain 2"/>
    <property type="match status" value="1"/>
</dbReference>
<dbReference type="Gene3D" id="3.40.605.10">
    <property type="entry name" value="Aldehyde Dehydrogenase, Chain A, domain 1"/>
    <property type="match status" value="1"/>
</dbReference>
<dbReference type="PANTHER" id="PTHR42862:SF1">
    <property type="entry name" value="DELTA-1-PYRROLINE-5-CARBOXYLATE DEHYDROGENASE 2, ISOFORM A-RELATED"/>
    <property type="match status" value="1"/>
</dbReference>
<evidence type="ECO:0000256" key="3">
    <source>
        <dbReference type="ARBA" id="ARBA00012884"/>
    </source>
</evidence>
<feature type="domain" description="Aldehyde dehydrogenase" evidence="9">
    <location>
        <begin position="62"/>
        <end position="513"/>
    </location>
</feature>
<protein>
    <recommendedName>
        <fullName evidence="7">L-glutamate gamma-semialdehyde dehydrogenase</fullName>
        <ecNumber evidence="3">1.2.1.88</ecNumber>
    </recommendedName>
    <alternativeName>
        <fullName evidence="7">L-glutamate gamma-semialdehyde dehydrogenase</fullName>
    </alternativeName>
</protein>
<comment type="caution">
    <text evidence="10">The sequence shown here is derived from an EMBL/GenBank/DDBJ whole genome shotgun (WGS) entry which is preliminary data.</text>
</comment>
<dbReference type="InterPro" id="IPR016162">
    <property type="entry name" value="Ald_DH_N"/>
</dbReference>
<evidence type="ECO:0000256" key="7">
    <source>
        <dbReference type="ARBA" id="ARBA00032259"/>
    </source>
</evidence>
<dbReference type="RefSeq" id="WP_130287607.1">
    <property type="nucleotide sequence ID" value="NZ_SGXE01000005.1"/>
</dbReference>
<keyword evidence="4" id="KW-0560">Oxidoreductase</keyword>
<evidence type="ECO:0000256" key="4">
    <source>
        <dbReference type="ARBA" id="ARBA00023002"/>
    </source>
</evidence>
<comment type="catalytic activity">
    <reaction evidence="8">
        <text>L-glutamate 5-semialdehyde + NAD(+) + H2O = L-glutamate + NADH + 2 H(+)</text>
        <dbReference type="Rhea" id="RHEA:30235"/>
        <dbReference type="ChEBI" id="CHEBI:15377"/>
        <dbReference type="ChEBI" id="CHEBI:15378"/>
        <dbReference type="ChEBI" id="CHEBI:29985"/>
        <dbReference type="ChEBI" id="CHEBI:57540"/>
        <dbReference type="ChEBI" id="CHEBI:57945"/>
        <dbReference type="ChEBI" id="CHEBI:58066"/>
        <dbReference type="EC" id="1.2.1.88"/>
    </reaction>
</comment>
<name>A0A4Q7NYD8_9FLAO</name>
<dbReference type="OrthoDB" id="973733at2"/>
<evidence type="ECO:0000256" key="8">
    <source>
        <dbReference type="ARBA" id="ARBA00048142"/>
    </source>
</evidence>
<organism evidence="10 11">
    <name type="scientific">Aquimarina brevivitae</name>
    <dbReference type="NCBI Taxonomy" id="323412"/>
    <lineage>
        <taxon>Bacteria</taxon>
        <taxon>Pseudomonadati</taxon>
        <taxon>Bacteroidota</taxon>
        <taxon>Flavobacteriia</taxon>
        <taxon>Flavobacteriales</taxon>
        <taxon>Flavobacteriaceae</taxon>
        <taxon>Aquimarina</taxon>
    </lineage>
</organism>
<evidence type="ECO:0000256" key="2">
    <source>
        <dbReference type="ARBA" id="ARBA00009986"/>
    </source>
</evidence>
<keyword evidence="5" id="KW-0520">NAD</keyword>
<evidence type="ECO:0000259" key="9">
    <source>
        <dbReference type="Pfam" id="PF00171"/>
    </source>
</evidence>
<dbReference type="FunFam" id="3.40.605.10:FF:000006">
    <property type="entry name" value="1-pyrroline-5-carboxylate dehydrogenase"/>
    <property type="match status" value="1"/>
</dbReference>
<dbReference type="GO" id="GO:0009898">
    <property type="term" value="C:cytoplasmic side of plasma membrane"/>
    <property type="evidence" value="ECO:0007669"/>
    <property type="project" value="TreeGrafter"/>
</dbReference>